<protein>
    <submittedName>
        <fullName evidence="2">Endonuclease/exonuclease/phosphatase</fullName>
    </submittedName>
</protein>
<keyword evidence="2" id="KW-0540">Nuclease</keyword>
<dbReference type="Pfam" id="PF03372">
    <property type="entry name" value="Exo_endo_phos"/>
    <property type="match status" value="1"/>
</dbReference>
<dbReference type="eggNOG" id="COG3568">
    <property type="taxonomic scope" value="Bacteria"/>
</dbReference>
<accession>C7R1K7</accession>
<keyword evidence="3" id="KW-1185">Reference proteome</keyword>
<organism evidence="2 3">
    <name type="scientific">Jonesia denitrificans (strain ATCC 14870 / DSM 20603 / BCRC 15368 / CIP 55.134 / JCM 11481 / NBRC 15587 / NCTC 10816 / Prevot 55134)</name>
    <name type="common">Listeria denitrificans</name>
    <dbReference type="NCBI Taxonomy" id="471856"/>
    <lineage>
        <taxon>Bacteria</taxon>
        <taxon>Bacillati</taxon>
        <taxon>Actinomycetota</taxon>
        <taxon>Actinomycetes</taxon>
        <taxon>Micrococcales</taxon>
        <taxon>Jonesiaceae</taxon>
        <taxon>Jonesia</taxon>
    </lineage>
</organism>
<dbReference type="InterPro" id="IPR036691">
    <property type="entry name" value="Endo/exonu/phosph_ase_sf"/>
</dbReference>
<evidence type="ECO:0000259" key="1">
    <source>
        <dbReference type="Pfam" id="PF03372"/>
    </source>
</evidence>
<dbReference type="Gene3D" id="3.60.10.10">
    <property type="entry name" value="Endonuclease/exonuclease/phosphatase"/>
    <property type="match status" value="1"/>
</dbReference>
<name>C7R1K7_JONDD</name>
<dbReference type="KEGG" id="jde:Jden_2205"/>
<evidence type="ECO:0000313" key="3">
    <source>
        <dbReference type="Proteomes" id="UP000000628"/>
    </source>
</evidence>
<dbReference type="STRING" id="471856.Jden_2205"/>
<dbReference type="EMBL" id="CP001706">
    <property type="protein sequence ID" value="ACV09842.1"/>
    <property type="molecule type" value="Genomic_DNA"/>
</dbReference>
<dbReference type="AlphaFoldDB" id="C7R1K7"/>
<proteinExistence type="predicted"/>
<dbReference type="Proteomes" id="UP000000628">
    <property type="component" value="Chromosome"/>
</dbReference>
<dbReference type="HOGENOM" id="CLU_093435_0_0_11"/>
<dbReference type="GO" id="GO:0004519">
    <property type="term" value="F:endonuclease activity"/>
    <property type="evidence" value="ECO:0007669"/>
    <property type="project" value="UniProtKB-KW"/>
</dbReference>
<keyword evidence="2" id="KW-0378">Hydrolase</keyword>
<feature type="domain" description="Endonuclease/exonuclease/phosphatase" evidence="1">
    <location>
        <begin position="22"/>
        <end position="248"/>
    </location>
</feature>
<dbReference type="GO" id="GO:0004527">
    <property type="term" value="F:exonuclease activity"/>
    <property type="evidence" value="ECO:0007669"/>
    <property type="project" value="UniProtKB-KW"/>
</dbReference>
<reference evidence="2 3" key="1">
    <citation type="journal article" date="2009" name="Stand. Genomic Sci.">
        <title>Complete genome sequence of Jonesia denitrificans type strain (Prevot 55134).</title>
        <authorList>
            <person name="Pukall R."/>
            <person name="Gehrich-Schroter G."/>
            <person name="Lapidus A."/>
            <person name="Nolan M."/>
            <person name="Glavina Del Rio T."/>
            <person name="Lucas S."/>
            <person name="Chen F."/>
            <person name="Tice H."/>
            <person name="Pitluck S."/>
            <person name="Cheng J.F."/>
            <person name="Copeland A."/>
            <person name="Saunders E."/>
            <person name="Brettin T."/>
            <person name="Detter J.C."/>
            <person name="Bruce D."/>
            <person name="Goodwin L."/>
            <person name="Pati A."/>
            <person name="Ivanova N."/>
            <person name="Mavromatis K."/>
            <person name="Ovchinnikova G."/>
            <person name="Chen A."/>
            <person name="Palaniappan K."/>
            <person name="Land M."/>
            <person name="Hauser L."/>
            <person name="Chang Y.J."/>
            <person name="Jeffries C.D."/>
            <person name="Chain P."/>
            <person name="Goker M."/>
            <person name="Bristow J."/>
            <person name="Eisen J.A."/>
            <person name="Markowitz V."/>
            <person name="Hugenholtz P."/>
            <person name="Kyrpides N.C."/>
            <person name="Klenk H.P."/>
            <person name="Han C."/>
        </authorList>
    </citation>
    <scope>NUCLEOTIDE SEQUENCE [LARGE SCALE GENOMIC DNA]</scope>
    <source>
        <strain evidence="3">ATCC 14870 / DSM 20603 / BCRC 15368 / CIP 55.134 / JCM 11481 / NBRC 15587 / NCTC 10816 / Prevot 55134</strain>
    </source>
</reference>
<dbReference type="SUPFAM" id="SSF56219">
    <property type="entry name" value="DNase I-like"/>
    <property type="match status" value="1"/>
</dbReference>
<gene>
    <name evidence="2" type="ordered locus">Jden_2205</name>
</gene>
<dbReference type="InterPro" id="IPR005135">
    <property type="entry name" value="Endo/exonuclease/phosphatase"/>
</dbReference>
<keyword evidence="2" id="KW-0269">Exonuclease</keyword>
<evidence type="ECO:0000313" key="2">
    <source>
        <dbReference type="EMBL" id="ACV09842.1"/>
    </source>
</evidence>
<keyword evidence="2" id="KW-0255">Endonuclease</keyword>
<sequence length="260" mass="28426">MTARYALSMGQEHDTSQRLRVASYNVKGFAADRRALWQVLKNLDADVLALQEPPRSFQGPARLRALAHSLHMECVVPGGYPFGGVTTALLVADRISSSVVAAGARVLPWGLPQWWPQLVDRPSWPSRRGFSWVDVGNVVVVSAHLGLNPAERVRHGRIIMDAVNEWGSERTIVAGDLNEEPGGPVWELCDSLLPDARPRALSASPDVAVTFPSHRARRRIDSIFVPSRAVVWSFEVRAGAAVSAASDHRPVVIEVDVPVE</sequence>